<dbReference type="AlphaFoldDB" id="A0A2T7G2L4"/>
<proteinExistence type="predicted"/>
<protein>
    <recommendedName>
        <fullName evidence="2">Glycine zipper-like domain-containing protein</fullName>
    </recommendedName>
</protein>
<evidence type="ECO:0000256" key="1">
    <source>
        <dbReference type="SAM" id="Phobius"/>
    </source>
</evidence>
<evidence type="ECO:0000313" key="4">
    <source>
        <dbReference type="Proteomes" id="UP000244446"/>
    </source>
</evidence>
<gene>
    <name evidence="3" type="ORF">DC366_17890</name>
</gene>
<dbReference type="Proteomes" id="UP000244446">
    <property type="component" value="Unassembled WGS sequence"/>
</dbReference>
<organism evidence="3 4">
    <name type="scientific">Pelagivirga sediminicola</name>
    <dbReference type="NCBI Taxonomy" id="2170575"/>
    <lineage>
        <taxon>Bacteria</taxon>
        <taxon>Pseudomonadati</taxon>
        <taxon>Pseudomonadota</taxon>
        <taxon>Alphaproteobacteria</taxon>
        <taxon>Rhodobacterales</taxon>
        <taxon>Paracoccaceae</taxon>
        <taxon>Pelagivirga</taxon>
    </lineage>
</organism>
<dbReference type="InterPro" id="IPR058598">
    <property type="entry name" value="Gly_zipper-like_dom"/>
</dbReference>
<dbReference type="EMBL" id="QCYH01000020">
    <property type="protein sequence ID" value="PVA08672.1"/>
    <property type="molecule type" value="Genomic_DNA"/>
</dbReference>
<keyword evidence="1" id="KW-1133">Transmembrane helix</keyword>
<feature type="domain" description="Glycine zipper-like" evidence="2">
    <location>
        <begin position="23"/>
        <end position="62"/>
    </location>
</feature>
<comment type="caution">
    <text evidence="3">The sequence shown here is derived from an EMBL/GenBank/DDBJ whole genome shotgun (WGS) entry which is preliminary data.</text>
</comment>
<dbReference type="Pfam" id="PF26273">
    <property type="entry name" value="Gly_zipper"/>
    <property type="match status" value="1"/>
</dbReference>
<feature type="transmembrane region" description="Helical" evidence="1">
    <location>
        <begin position="17"/>
        <end position="36"/>
    </location>
</feature>
<keyword evidence="1" id="KW-0812">Transmembrane</keyword>
<sequence length="72" mass="7365">MPHLLIVGIIHCSEPEVIIRLTGSSIAIGVALGAAIGLALDALVIGVSAGLILSILVGMIAKGRDTDDSIWY</sequence>
<name>A0A2T7G2L4_9RHOB</name>
<evidence type="ECO:0000259" key="2">
    <source>
        <dbReference type="Pfam" id="PF26273"/>
    </source>
</evidence>
<evidence type="ECO:0000313" key="3">
    <source>
        <dbReference type="EMBL" id="PVA08672.1"/>
    </source>
</evidence>
<accession>A0A2T7G2L4</accession>
<keyword evidence="4" id="KW-1185">Reference proteome</keyword>
<reference evidence="3 4" key="1">
    <citation type="submission" date="2018-04" db="EMBL/GenBank/DDBJ databases">
        <title>Pelagivirga bohaiensis gen. nov., sp. nov., a bacterium isolated from the Bohai Sea.</title>
        <authorList>
            <person name="Ji X."/>
        </authorList>
    </citation>
    <scope>NUCLEOTIDE SEQUENCE [LARGE SCALE GENOMIC DNA]</scope>
    <source>
        <strain evidence="3 4">BH-SD19</strain>
    </source>
</reference>
<keyword evidence="1" id="KW-0472">Membrane</keyword>
<feature type="transmembrane region" description="Helical" evidence="1">
    <location>
        <begin position="42"/>
        <end position="61"/>
    </location>
</feature>